<evidence type="ECO:0000313" key="1">
    <source>
        <dbReference type="EMBL" id="MBK1869498.1"/>
    </source>
</evidence>
<organism evidence="1 2">
    <name type="scientific">Taklimakanibacter albus</name>
    <dbReference type="NCBI Taxonomy" id="2800327"/>
    <lineage>
        <taxon>Bacteria</taxon>
        <taxon>Pseudomonadati</taxon>
        <taxon>Pseudomonadota</taxon>
        <taxon>Alphaproteobacteria</taxon>
        <taxon>Hyphomicrobiales</taxon>
        <taxon>Aestuariivirgaceae</taxon>
        <taxon>Taklimakanibacter</taxon>
    </lineage>
</organism>
<proteinExistence type="predicted"/>
<gene>
    <name evidence="1" type="ORF">JHL16_24270</name>
</gene>
<protein>
    <submittedName>
        <fullName evidence="1">Amidase</fullName>
        <ecNumber evidence="1">3.5.1.4</ecNumber>
    </submittedName>
</protein>
<sequence>MPLPLHLRSALDQARLLRARKISARELLDLAWSQVEKHNKSLNAVIVSDITRARKAAAAADRRLKAGAPKGTFDGVPMTIKESFDWTGTPTTWGDPRFAGNIAKSDAVALTRLTDQGAVIFGKTNVPLMLADWQSFNAIYGTTNNPWDVTRSPGGSSGGSAVALATGMSALEIGSDIGASIRNPAHYCGVYGHKPTYGIVPMRGQFLPGIVTPSDISVAGPMARSARDLTAMLKLLAGPDGIEAQALQLRLPGAPQKSFRDFRVAVMLSDPVSEVDQPVQDLVGKLAQFLSKRAKRLSMSARPDFSTREAMDVYIQLLRSATSRRQSDRDFAANRALADSFATADTSYFAQMTRAYVLPHRSWLMANERRHQMRLLWDRFFTDWDVLICPAAASAAFPHDQQGERHERTIRVNGRRVATTDQLFWAGYSGGFYLPSTVAPMGLTPQGLPAGIQIITRQYGDLTALRFAELLEQEYCAFVPPPGAQ</sequence>
<accession>A0ACC5RAU9</accession>
<evidence type="ECO:0000313" key="2">
    <source>
        <dbReference type="Proteomes" id="UP000616151"/>
    </source>
</evidence>
<dbReference type="Proteomes" id="UP000616151">
    <property type="component" value="Unassembled WGS sequence"/>
</dbReference>
<reference evidence="1" key="1">
    <citation type="submission" date="2021-01" db="EMBL/GenBank/DDBJ databases">
        <authorList>
            <person name="Sun Q."/>
        </authorList>
    </citation>
    <scope>NUCLEOTIDE SEQUENCE</scope>
    <source>
        <strain evidence="1">YIM B02566</strain>
    </source>
</reference>
<keyword evidence="1" id="KW-0378">Hydrolase</keyword>
<keyword evidence="2" id="KW-1185">Reference proteome</keyword>
<name>A0ACC5RAU9_9HYPH</name>
<dbReference type="EC" id="3.5.1.4" evidence="1"/>
<comment type="caution">
    <text evidence="1">The sequence shown here is derived from an EMBL/GenBank/DDBJ whole genome shotgun (WGS) entry which is preliminary data.</text>
</comment>
<dbReference type="EMBL" id="JAENHL010000008">
    <property type="protein sequence ID" value="MBK1869498.1"/>
    <property type="molecule type" value="Genomic_DNA"/>
</dbReference>